<accession>A0A4U3A0L2</accession>
<protein>
    <submittedName>
        <fullName evidence="1">Uncharacterized protein</fullName>
    </submittedName>
</protein>
<organism evidence="1 2">
    <name type="scientific">Bacillus wiedmannii</name>
    <dbReference type="NCBI Taxonomy" id="1890302"/>
    <lineage>
        <taxon>Bacteria</taxon>
        <taxon>Bacillati</taxon>
        <taxon>Bacillota</taxon>
        <taxon>Bacilli</taxon>
        <taxon>Bacillales</taxon>
        <taxon>Bacillaceae</taxon>
        <taxon>Bacillus</taxon>
        <taxon>Bacillus cereus group</taxon>
    </lineage>
</organism>
<evidence type="ECO:0000313" key="1">
    <source>
        <dbReference type="EMBL" id="TKI80957.1"/>
    </source>
</evidence>
<comment type="caution">
    <text evidence="1">The sequence shown here is derived from an EMBL/GenBank/DDBJ whole genome shotgun (WGS) entry which is preliminary data.</text>
</comment>
<name>A0A4U3A0L2_9BACI</name>
<proteinExistence type="predicted"/>
<feature type="non-terminal residue" evidence="1">
    <location>
        <position position="76"/>
    </location>
</feature>
<sequence>MSKSDWVSTNPAGEVRGPIFVPQGKVISGIEVREQAGFGIIDLRLSYRDYNSGDAGETGWLTNNDRANWVRQDAVS</sequence>
<dbReference type="Proteomes" id="UP000305222">
    <property type="component" value="Unassembled WGS sequence"/>
</dbReference>
<dbReference type="AlphaFoldDB" id="A0A4U3A0L2"/>
<dbReference type="EMBL" id="SZON01003274">
    <property type="protein sequence ID" value="TKI80957.1"/>
    <property type="molecule type" value="Genomic_DNA"/>
</dbReference>
<evidence type="ECO:0000313" key="2">
    <source>
        <dbReference type="Proteomes" id="UP000305222"/>
    </source>
</evidence>
<reference evidence="1 2" key="1">
    <citation type="journal article" date="2019" name="Environ. Microbiol.">
        <title>An active ?-lactamase is a part of an orchestrated cell wall stress resistance network of Bacillus subtilis and related rhizosphere species.</title>
        <authorList>
            <person name="Bucher T."/>
            <person name="Keren-Paz A."/>
            <person name="Hausser J."/>
            <person name="Olender T."/>
            <person name="Cytryn E."/>
            <person name="Kolodkin-Gal I."/>
        </authorList>
    </citation>
    <scope>NUCLEOTIDE SEQUENCE [LARGE SCALE GENOMIC DNA]</scope>
    <source>
        <strain evidence="1 2">I5</strain>
    </source>
</reference>
<gene>
    <name evidence="1" type="ORF">FC699_34375</name>
</gene>